<dbReference type="Proteomes" id="UP000249898">
    <property type="component" value="Chromosome"/>
</dbReference>
<evidence type="ECO:0000313" key="2">
    <source>
        <dbReference type="Proteomes" id="UP000249898"/>
    </source>
</evidence>
<name>A0A2Z4PVX4_9GAMM</name>
<sequence>MPTTTITPCFSVVTLITLDGKRPKTTQLEAYQTLIRDLESGSICNPLPKAKAKAKAKATTTKKQIKCNLYRLEGLEGFEGFEGVILALFKA</sequence>
<proteinExistence type="predicted"/>
<dbReference type="EMBL" id="CP016181">
    <property type="protein sequence ID" value="AWY01643.1"/>
    <property type="molecule type" value="Genomic_DNA"/>
</dbReference>
<dbReference type="AlphaFoldDB" id="A0A2Z4PVX4"/>
<organism evidence="1 2">
    <name type="scientific">Marinomonas primoryensis</name>
    <dbReference type="NCBI Taxonomy" id="178399"/>
    <lineage>
        <taxon>Bacteria</taxon>
        <taxon>Pseudomonadati</taxon>
        <taxon>Pseudomonadota</taxon>
        <taxon>Gammaproteobacteria</taxon>
        <taxon>Oceanospirillales</taxon>
        <taxon>Oceanospirillaceae</taxon>
        <taxon>Marinomonas</taxon>
    </lineage>
</organism>
<protein>
    <submittedName>
        <fullName evidence="1">Uncharacterized protein</fullName>
    </submittedName>
</protein>
<accession>A0A2Z4PVX4</accession>
<reference evidence="1 2" key="1">
    <citation type="submission" date="2016-06" db="EMBL/GenBank/DDBJ databases">
        <title>The sequenced genome of the ice-adhering bacterium Marinomonas primoryensis, from Antarctica.</title>
        <authorList>
            <person name="Graham L."/>
            <person name="Vance T.D.R."/>
            <person name="Davies P.L."/>
        </authorList>
    </citation>
    <scope>NUCLEOTIDE SEQUENCE [LARGE SCALE GENOMIC DNA]</scope>
    <source>
        <strain evidence="1 2">AceL</strain>
    </source>
</reference>
<evidence type="ECO:0000313" key="1">
    <source>
        <dbReference type="EMBL" id="AWY01643.1"/>
    </source>
</evidence>
<gene>
    <name evidence="1" type="ORF">A8139_17990</name>
</gene>